<keyword evidence="6" id="KW-0732">Signal</keyword>
<reference evidence="9" key="1">
    <citation type="submission" date="2016-10" db="EMBL/GenBank/DDBJ databases">
        <authorList>
            <person name="Varghese N."/>
            <person name="Submissions S."/>
        </authorList>
    </citation>
    <scope>NUCLEOTIDE SEQUENCE [LARGE SCALE GENOMIC DNA]</scope>
    <source>
        <strain evidence="9">DSM 26348</strain>
    </source>
</reference>
<dbReference type="EMBL" id="FOQD01000004">
    <property type="protein sequence ID" value="SFH93863.1"/>
    <property type="molecule type" value="Genomic_DNA"/>
</dbReference>
<feature type="signal peptide" evidence="6">
    <location>
        <begin position="1"/>
        <end position="19"/>
    </location>
</feature>
<dbReference type="OrthoDB" id="261812at2"/>
<dbReference type="GO" id="GO:0017004">
    <property type="term" value="P:cytochrome complex assembly"/>
    <property type="evidence" value="ECO:0007669"/>
    <property type="project" value="UniProtKB-KW"/>
</dbReference>
<keyword evidence="3" id="KW-1015">Disulfide bond</keyword>
<dbReference type="GO" id="GO:0030313">
    <property type="term" value="C:cell envelope"/>
    <property type="evidence" value="ECO:0007669"/>
    <property type="project" value="UniProtKB-SubCell"/>
</dbReference>
<dbReference type="PANTHER" id="PTHR42852">
    <property type="entry name" value="THIOL:DISULFIDE INTERCHANGE PROTEIN DSBE"/>
    <property type="match status" value="1"/>
</dbReference>
<keyword evidence="8" id="KW-0413">Isomerase</keyword>
<evidence type="ECO:0000259" key="7">
    <source>
        <dbReference type="PROSITE" id="PS51352"/>
    </source>
</evidence>
<dbReference type="Pfam" id="PF08534">
    <property type="entry name" value="Redoxin"/>
    <property type="match status" value="1"/>
</dbReference>
<dbReference type="InterPro" id="IPR036249">
    <property type="entry name" value="Thioredoxin-like_sf"/>
</dbReference>
<dbReference type="RefSeq" id="WP_092048447.1">
    <property type="nucleotide sequence ID" value="NZ_FOQD01000004.1"/>
</dbReference>
<dbReference type="STRING" id="1576369.SAMN05421753_10477"/>
<dbReference type="Gene3D" id="3.40.30.10">
    <property type="entry name" value="Glutaredoxin"/>
    <property type="match status" value="1"/>
</dbReference>
<feature type="chain" id="PRO_5011670246" evidence="6">
    <location>
        <begin position="20"/>
        <end position="203"/>
    </location>
</feature>
<dbReference type="InterPro" id="IPR050553">
    <property type="entry name" value="Thioredoxin_ResA/DsbE_sf"/>
</dbReference>
<evidence type="ECO:0000256" key="4">
    <source>
        <dbReference type="ARBA" id="ARBA00023284"/>
    </source>
</evidence>
<evidence type="ECO:0000256" key="2">
    <source>
        <dbReference type="ARBA" id="ARBA00022748"/>
    </source>
</evidence>
<dbReference type="InterPro" id="IPR013740">
    <property type="entry name" value="Redoxin"/>
</dbReference>
<evidence type="ECO:0000313" key="8">
    <source>
        <dbReference type="EMBL" id="SFH93863.1"/>
    </source>
</evidence>
<dbReference type="AlphaFoldDB" id="A0A1I3E4X4"/>
<evidence type="ECO:0000256" key="5">
    <source>
        <dbReference type="SAM" id="MobiDB-lite"/>
    </source>
</evidence>
<keyword evidence="9" id="KW-1185">Reference proteome</keyword>
<evidence type="ECO:0000256" key="1">
    <source>
        <dbReference type="ARBA" id="ARBA00004196"/>
    </source>
</evidence>
<evidence type="ECO:0000313" key="9">
    <source>
        <dbReference type="Proteomes" id="UP000199518"/>
    </source>
</evidence>
<dbReference type="InterPro" id="IPR013766">
    <property type="entry name" value="Thioredoxin_domain"/>
</dbReference>
<keyword evidence="2" id="KW-0201">Cytochrome c-type biogenesis</keyword>
<gene>
    <name evidence="8" type="ORF">SAMN05421753_10477</name>
</gene>
<name>A0A1I3E4X4_9PLAN</name>
<dbReference type="Proteomes" id="UP000199518">
    <property type="component" value="Unassembled WGS sequence"/>
</dbReference>
<dbReference type="PROSITE" id="PS51257">
    <property type="entry name" value="PROKAR_LIPOPROTEIN"/>
    <property type="match status" value="1"/>
</dbReference>
<organism evidence="8 9">
    <name type="scientific">Planctomicrobium piriforme</name>
    <dbReference type="NCBI Taxonomy" id="1576369"/>
    <lineage>
        <taxon>Bacteria</taxon>
        <taxon>Pseudomonadati</taxon>
        <taxon>Planctomycetota</taxon>
        <taxon>Planctomycetia</taxon>
        <taxon>Planctomycetales</taxon>
        <taxon>Planctomycetaceae</taxon>
        <taxon>Planctomicrobium</taxon>
    </lineage>
</organism>
<feature type="compositionally biased region" description="Polar residues" evidence="5">
    <location>
        <begin position="30"/>
        <end position="39"/>
    </location>
</feature>
<keyword evidence="4" id="KW-0676">Redox-active center</keyword>
<feature type="region of interest" description="Disordered" evidence="5">
    <location>
        <begin position="27"/>
        <end position="49"/>
    </location>
</feature>
<dbReference type="PANTHER" id="PTHR42852:SF6">
    <property type="entry name" value="THIOL:DISULFIDE INTERCHANGE PROTEIN DSBE"/>
    <property type="match status" value="1"/>
</dbReference>
<feature type="domain" description="Thioredoxin" evidence="7">
    <location>
        <begin position="33"/>
        <end position="197"/>
    </location>
</feature>
<dbReference type="InterPro" id="IPR017937">
    <property type="entry name" value="Thioredoxin_CS"/>
</dbReference>
<accession>A0A1I3E4X4</accession>
<evidence type="ECO:0000256" key="3">
    <source>
        <dbReference type="ARBA" id="ARBA00023157"/>
    </source>
</evidence>
<evidence type="ECO:0000256" key="6">
    <source>
        <dbReference type="SAM" id="SignalP"/>
    </source>
</evidence>
<dbReference type="GO" id="GO:0016853">
    <property type="term" value="F:isomerase activity"/>
    <property type="evidence" value="ECO:0007669"/>
    <property type="project" value="UniProtKB-KW"/>
</dbReference>
<dbReference type="CDD" id="cd02966">
    <property type="entry name" value="TlpA_like_family"/>
    <property type="match status" value="1"/>
</dbReference>
<dbReference type="SUPFAM" id="SSF52833">
    <property type="entry name" value="Thioredoxin-like"/>
    <property type="match status" value="1"/>
</dbReference>
<dbReference type="PROSITE" id="PS51352">
    <property type="entry name" value="THIOREDOXIN_2"/>
    <property type="match status" value="1"/>
</dbReference>
<proteinExistence type="predicted"/>
<dbReference type="PROSITE" id="PS00194">
    <property type="entry name" value="THIOREDOXIN_1"/>
    <property type="match status" value="1"/>
</dbReference>
<sequence length="203" mass="22669">MRLLALLVVSVTLTALVVAGCAKTPEPKVTATTPATNPEPQAPAEPASTEQVRLDVMDWETTRALVQHHSGKVVIMDLWATYCPPCMAEFPNLVHLHRTYPGRVACISVSTDYDGLDEKPVEAHRERVMKFLTKQQATFQNILLSTDTETLFAQKVTQQSIPIVFVFDRQGQLQGEFPDPKNPDEFTYRTHIFPLVEKLLAAP</sequence>
<protein>
    <submittedName>
        <fullName evidence="8">Thiol-disulfide isomerase or thioredoxin</fullName>
    </submittedName>
</protein>
<comment type="subcellular location">
    <subcellularLocation>
        <location evidence="1">Cell envelope</location>
    </subcellularLocation>
</comment>